<comment type="caution">
    <text evidence="2">The sequence shown here is derived from an EMBL/GenBank/DDBJ whole genome shotgun (WGS) entry which is preliminary data.</text>
</comment>
<dbReference type="Gene3D" id="2.40.30.270">
    <property type="match status" value="1"/>
</dbReference>
<accession>A0A9P8LBE3</accession>
<sequence>MATTNAIDIPSFAATQLLLLDDELRAEVEEVTALVSQSSPTALQRAGFAILNLVVSSQRTGLGGRTVVDLELDHAVGGGGLPEHGIRAGDIVGVQEQPAGTARKKEKSDLKSRGVEGVVVKVTGSKVAVALNREDEDLPSGKIWV</sequence>
<evidence type="ECO:0000313" key="2">
    <source>
        <dbReference type="EMBL" id="KAH0559143.1"/>
    </source>
</evidence>
<proteinExistence type="predicted"/>
<protein>
    <recommendedName>
        <fullName evidence="1">Helicase SMUBP-2/HCS1 1B domain-containing protein</fullName>
    </recommendedName>
</protein>
<gene>
    <name evidence="2" type="ORF">GP486_004320</name>
</gene>
<dbReference type="Proteomes" id="UP000750711">
    <property type="component" value="Unassembled WGS sequence"/>
</dbReference>
<organism evidence="2 3">
    <name type="scientific">Trichoglossum hirsutum</name>
    <dbReference type="NCBI Taxonomy" id="265104"/>
    <lineage>
        <taxon>Eukaryota</taxon>
        <taxon>Fungi</taxon>
        <taxon>Dikarya</taxon>
        <taxon>Ascomycota</taxon>
        <taxon>Pezizomycotina</taxon>
        <taxon>Geoglossomycetes</taxon>
        <taxon>Geoglossales</taxon>
        <taxon>Geoglossaceae</taxon>
        <taxon>Trichoglossum</taxon>
    </lineage>
</organism>
<evidence type="ECO:0000313" key="3">
    <source>
        <dbReference type="Proteomes" id="UP000750711"/>
    </source>
</evidence>
<reference evidence="2" key="1">
    <citation type="submission" date="2021-03" db="EMBL/GenBank/DDBJ databases">
        <title>Comparative genomics and phylogenomic investigation of the class Geoglossomycetes provide insights into ecological specialization and systematics.</title>
        <authorList>
            <person name="Melie T."/>
            <person name="Pirro S."/>
            <person name="Miller A.N."/>
            <person name="Quandt A."/>
        </authorList>
    </citation>
    <scope>NUCLEOTIDE SEQUENCE</scope>
    <source>
        <strain evidence="2">CAQ_001_2017</strain>
    </source>
</reference>
<dbReference type="Pfam" id="PF21138">
    <property type="entry name" value="SMUBP-2_HCS1_1B"/>
    <property type="match status" value="1"/>
</dbReference>
<name>A0A9P8LBE3_9PEZI</name>
<dbReference type="AlphaFoldDB" id="A0A9P8LBE3"/>
<evidence type="ECO:0000259" key="1">
    <source>
        <dbReference type="Pfam" id="PF21138"/>
    </source>
</evidence>
<keyword evidence="3" id="KW-1185">Reference proteome</keyword>
<feature type="domain" description="Helicase SMUBP-2/HCS1 1B" evidence="1">
    <location>
        <begin position="15"/>
        <end position="137"/>
    </location>
</feature>
<dbReference type="EMBL" id="JAGHQM010000666">
    <property type="protein sequence ID" value="KAH0559143.1"/>
    <property type="molecule type" value="Genomic_DNA"/>
</dbReference>
<dbReference type="GO" id="GO:0003723">
    <property type="term" value="F:RNA binding"/>
    <property type="evidence" value="ECO:0007669"/>
    <property type="project" value="InterPro"/>
</dbReference>
<dbReference type="InterPro" id="IPR048761">
    <property type="entry name" value="SMUBP-2_HCS1_1B"/>
</dbReference>